<dbReference type="AlphaFoldDB" id="A0A0R2KFE2"/>
<dbReference type="EMBL" id="LT630287">
    <property type="protein sequence ID" value="SFV41277.1"/>
    <property type="molecule type" value="Genomic_DNA"/>
</dbReference>
<dbReference type="Proteomes" id="UP000190935">
    <property type="component" value="Chromosome I"/>
</dbReference>
<dbReference type="RefSeq" id="WP_010498238.1">
    <property type="nucleotide sequence ID" value="NZ_JBHUGU010000002.1"/>
</dbReference>
<reference evidence="4" key="2">
    <citation type="submission" date="2016-11" db="EMBL/GenBank/DDBJ databases">
        <authorList>
            <person name="Papadimitriou K."/>
        </authorList>
    </citation>
    <scope>NUCLEOTIDE SEQUENCE [LARGE SCALE GENOMIC DNA]</scope>
    <source>
        <strain evidence="4">ACA-DC 1533</strain>
    </source>
</reference>
<dbReference type="EMBL" id="JQBK01000002">
    <property type="protein sequence ID" value="KRN88098.1"/>
    <property type="molecule type" value="Genomic_DNA"/>
</dbReference>
<dbReference type="Proteomes" id="UP000051491">
    <property type="component" value="Unassembled WGS sequence"/>
</dbReference>
<name>A0A0R2KFE2_9LACO</name>
<dbReference type="OrthoDB" id="5419659at2"/>
<protein>
    <submittedName>
        <fullName evidence="1">Uncharacterized protein</fullName>
    </submittedName>
</protein>
<dbReference type="Gene3D" id="3.30.160.250">
    <property type="match status" value="1"/>
</dbReference>
<dbReference type="GeneID" id="95349965"/>
<dbReference type="PATRIC" id="fig|89059.3.peg.883"/>
<reference evidence="1 3" key="1">
    <citation type="journal article" date="2015" name="Genome Announc.">
        <title>Expanding the biotechnology potential of lactobacilli through comparative genomics of 213 strains and associated genera.</title>
        <authorList>
            <person name="Sun Z."/>
            <person name="Harris H.M."/>
            <person name="McCann A."/>
            <person name="Guo C."/>
            <person name="Argimon S."/>
            <person name="Zhang W."/>
            <person name="Yang X."/>
            <person name="Jeffery I.B."/>
            <person name="Cooney J.C."/>
            <person name="Kagawa T.F."/>
            <person name="Liu W."/>
            <person name="Song Y."/>
            <person name="Salvetti E."/>
            <person name="Wrobel A."/>
            <person name="Rasinkangas P."/>
            <person name="Parkhill J."/>
            <person name="Rea M.C."/>
            <person name="O'Sullivan O."/>
            <person name="Ritari J."/>
            <person name="Douillard F.P."/>
            <person name="Paul Ross R."/>
            <person name="Yang R."/>
            <person name="Briner A.E."/>
            <person name="Felis G.E."/>
            <person name="de Vos W.M."/>
            <person name="Barrangou R."/>
            <person name="Klaenhammer T.R."/>
            <person name="Caufield P.W."/>
            <person name="Cui Y."/>
            <person name="Zhang H."/>
            <person name="O'Toole P.W."/>
        </authorList>
    </citation>
    <scope>NUCLEOTIDE SEQUENCE [LARGE SCALE GENOMIC DNA]</scope>
    <source>
        <strain evidence="1 3">DSM 15353</strain>
    </source>
</reference>
<evidence type="ECO:0000313" key="2">
    <source>
        <dbReference type="EMBL" id="SFV41277.1"/>
    </source>
</evidence>
<evidence type="ECO:0000313" key="4">
    <source>
        <dbReference type="Proteomes" id="UP000190935"/>
    </source>
</evidence>
<evidence type="ECO:0000313" key="1">
    <source>
        <dbReference type="EMBL" id="KRN88098.1"/>
    </source>
</evidence>
<reference evidence="2" key="3">
    <citation type="submission" date="2016-11" db="EMBL/GenBank/DDBJ databases">
        <authorList>
            <person name="Jaros S."/>
            <person name="Januszkiewicz K."/>
            <person name="Wedrychowicz H."/>
        </authorList>
    </citation>
    <scope>NUCLEOTIDE SEQUENCE [LARGE SCALE GENOMIC DNA]</scope>
    <source>
        <strain evidence="2">ACA-DC 1533</strain>
    </source>
</reference>
<organism evidence="1 3">
    <name type="scientific">Ligilactobacillus acidipiscis</name>
    <dbReference type="NCBI Taxonomy" id="89059"/>
    <lineage>
        <taxon>Bacteria</taxon>
        <taxon>Bacillati</taxon>
        <taxon>Bacillota</taxon>
        <taxon>Bacilli</taxon>
        <taxon>Lactobacillales</taxon>
        <taxon>Lactobacillaceae</taxon>
        <taxon>Ligilactobacillus</taxon>
    </lineage>
</organism>
<gene>
    <name evidence="1" type="ORF">IV43_GL000845</name>
    <name evidence="2" type="ORF">LAC1533_1854</name>
</gene>
<evidence type="ECO:0000313" key="3">
    <source>
        <dbReference type="Proteomes" id="UP000051491"/>
    </source>
</evidence>
<sequence length="96" mass="10833">MQDQFVVYPIKIKPTGENSSNYLVYLPDFQGYTLGEDYDNALFMARDYIGTRSLFNKLPPAIKHLPLVGGSETALFIKVNITSFRLQHGVRANGHL</sequence>
<proteinExistence type="predicted"/>
<dbReference type="KEGG" id="laca:LAC1533_1854"/>
<accession>A0A0R2KFE2</accession>